<keyword evidence="1" id="KW-0472">Membrane</keyword>
<dbReference type="Proteomes" id="UP000061839">
    <property type="component" value="Chromosome"/>
</dbReference>
<keyword evidence="1" id="KW-1133">Transmembrane helix</keyword>
<evidence type="ECO:0000313" key="3">
    <source>
        <dbReference type="Proteomes" id="UP000061839"/>
    </source>
</evidence>
<keyword evidence="1" id="KW-0812">Transmembrane</keyword>
<name>A0A0D4BZJ4_9MICC</name>
<proteinExistence type="predicted"/>
<protein>
    <submittedName>
        <fullName evidence="2">Uncharacterized protein</fullName>
    </submittedName>
</protein>
<evidence type="ECO:0000256" key="1">
    <source>
        <dbReference type="SAM" id="Phobius"/>
    </source>
</evidence>
<dbReference type="HOGENOM" id="CLU_2128305_0_0_11"/>
<sequence>MPEFSEAEQRELAARILRRTEALQTNCSEALTLPYRASPRVRPLPVIFAIAAAAGLLLTGVYFIGLPADHAARSASWHGESAINHAADEQGANSIDSIDPVSCFFRGVHRVLG</sequence>
<gene>
    <name evidence="2" type="ORF">UM93_08590</name>
</gene>
<dbReference type="AlphaFoldDB" id="A0A0D4BZJ4"/>
<dbReference type="PATRIC" id="fig|1618207.4.peg.1739"/>
<dbReference type="KEGG" id="ari:UM93_08590"/>
<dbReference type="STRING" id="1618207.UM93_08590"/>
<organism evidence="2 3">
    <name type="scientific">Psychromicrobium lacuslunae</name>
    <dbReference type="NCBI Taxonomy" id="1618207"/>
    <lineage>
        <taxon>Bacteria</taxon>
        <taxon>Bacillati</taxon>
        <taxon>Actinomycetota</taxon>
        <taxon>Actinomycetes</taxon>
        <taxon>Micrococcales</taxon>
        <taxon>Micrococcaceae</taxon>
        <taxon>Psychromicrobium</taxon>
    </lineage>
</organism>
<evidence type="ECO:0000313" key="2">
    <source>
        <dbReference type="EMBL" id="AJT41555.1"/>
    </source>
</evidence>
<dbReference type="EMBL" id="CP011005">
    <property type="protein sequence ID" value="AJT41555.1"/>
    <property type="molecule type" value="Genomic_DNA"/>
</dbReference>
<dbReference type="RefSeq" id="WP_045075015.1">
    <property type="nucleotide sequence ID" value="NZ_CP011005.1"/>
</dbReference>
<keyword evidence="3" id="KW-1185">Reference proteome</keyword>
<feature type="transmembrane region" description="Helical" evidence="1">
    <location>
        <begin position="44"/>
        <end position="64"/>
    </location>
</feature>
<reference evidence="2 3" key="1">
    <citation type="journal article" date="2015" name="Genome Announc.">
        <title>Complete Genome Sequencing of Protease-Producing Novel Arthrobacter sp. Strain IHBB 11108 Using PacBio Single-Molecule Real-Time Sequencing Technology.</title>
        <authorList>
            <person name="Kiran S."/>
            <person name="Swarnkar M.K."/>
            <person name="Pal M."/>
            <person name="Thakur R."/>
            <person name="Tewari R."/>
            <person name="Singh A.K."/>
            <person name="Gulati A."/>
        </authorList>
    </citation>
    <scope>NUCLEOTIDE SEQUENCE [LARGE SCALE GENOMIC DNA]</scope>
    <source>
        <strain evidence="2 3">IHBB 11108</strain>
    </source>
</reference>
<accession>A0A0D4BZJ4</accession>